<gene>
    <name evidence="8" type="ORF">BD821_10876</name>
</gene>
<feature type="domain" description="Histidine kinase" evidence="7">
    <location>
        <begin position="312"/>
        <end position="437"/>
    </location>
</feature>
<dbReference type="STRING" id="37659.GCA_000703125_00522"/>
<proteinExistence type="predicted"/>
<keyword evidence="3" id="KW-0808">Transferase</keyword>
<dbReference type="SUPFAM" id="SSF55874">
    <property type="entry name" value="ATPase domain of HSP90 chaperone/DNA topoisomerase II/histidine kinase"/>
    <property type="match status" value="1"/>
</dbReference>
<keyword evidence="6" id="KW-0472">Membrane</keyword>
<dbReference type="Pfam" id="PF02518">
    <property type="entry name" value="HATPase_c"/>
    <property type="match status" value="1"/>
</dbReference>
<dbReference type="GO" id="GO:0004673">
    <property type="term" value="F:protein histidine kinase activity"/>
    <property type="evidence" value="ECO:0007669"/>
    <property type="project" value="UniProtKB-EC"/>
</dbReference>
<evidence type="ECO:0000259" key="7">
    <source>
        <dbReference type="PROSITE" id="PS50109"/>
    </source>
</evidence>
<dbReference type="GO" id="GO:0000160">
    <property type="term" value="P:phosphorelay signal transduction system"/>
    <property type="evidence" value="ECO:0007669"/>
    <property type="project" value="UniProtKB-KW"/>
</dbReference>
<dbReference type="PANTHER" id="PTHR43711:SF28">
    <property type="entry name" value="SENSOR HISTIDINE KINASE YXDK"/>
    <property type="match status" value="1"/>
</dbReference>
<keyword evidence="6" id="KW-1133">Transmembrane helix</keyword>
<keyword evidence="4 8" id="KW-0418">Kinase</keyword>
<evidence type="ECO:0000256" key="5">
    <source>
        <dbReference type="ARBA" id="ARBA00023012"/>
    </source>
</evidence>
<evidence type="ECO:0000256" key="2">
    <source>
        <dbReference type="ARBA" id="ARBA00012438"/>
    </source>
</evidence>
<accession>A0A2S6FXK9</accession>
<evidence type="ECO:0000313" key="9">
    <source>
        <dbReference type="Proteomes" id="UP000239863"/>
    </source>
</evidence>
<dbReference type="EMBL" id="PTIS01000008">
    <property type="protein sequence ID" value="PPK48315.1"/>
    <property type="molecule type" value="Genomic_DNA"/>
</dbReference>
<dbReference type="InterPro" id="IPR005467">
    <property type="entry name" value="His_kinase_dom"/>
</dbReference>
<feature type="transmembrane region" description="Helical" evidence="6">
    <location>
        <begin position="88"/>
        <end position="107"/>
    </location>
</feature>
<protein>
    <recommendedName>
        <fullName evidence="2">histidine kinase</fullName>
        <ecNumber evidence="2">2.7.13.3</ecNumber>
    </recommendedName>
</protein>
<dbReference type="AlphaFoldDB" id="A0A2S6FXK9"/>
<sequence>MEEGFKLKENIIFIAAIAALFSQVYMGIFVENFNVSFGIVILIIIFYEEDTEDKLKTGMFCGVFVCILRAFIYFLQSGGVLHYFSEGLINYFPETIFYTSYVIFYLIFNKRIKTVNKLFFYTIICDLFANISEMMVRTYLLKEVVGIKIYIGLGIVAILRSSFIWIILNLMNRYSIKLLKKEHKDRYMNLVMASSRMKSEVYLMEKTMDNVEIVMSKSYKFYNEIKSFKKYPKWESEAVEIAKDIHEIKKQIALISRGVIEITDDKVDEKVMEFYDVLELIGEIMEPSLKDKNIKLHIEKGQNFNTMKHYYLISIFRNIINNAIDSIDQRISIDSSSLSKSYNGNIELIHYIVEREDEKYHAFKIIDNGRGISKKDAEHIFSPGFSTRINFETGSINRGLGLSIVKDIIEVKLKGTVKFTSIEDQGTEFIILIPQSELEE</sequence>
<evidence type="ECO:0000256" key="4">
    <source>
        <dbReference type="ARBA" id="ARBA00022777"/>
    </source>
</evidence>
<dbReference type="InterPro" id="IPR003594">
    <property type="entry name" value="HATPase_dom"/>
</dbReference>
<feature type="transmembrane region" description="Helical" evidence="6">
    <location>
        <begin position="147"/>
        <end position="171"/>
    </location>
</feature>
<dbReference type="PROSITE" id="PS50109">
    <property type="entry name" value="HIS_KIN"/>
    <property type="match status" value="1"/>
</dbReference>
<evidence type="ECO:0000313" key="8">
    <source>
        <dbReference type="EMBL" id="PPK48315.1"/>
    </source>
</evidence>
<dbReference type="Gene3D" id="3.30.565.10">
    <property type="entry name" value="Histidine kinase-like ATPase, C-terminal domain"/>
    <property type="match status" value="1"/>
</dbReference>
<dbReference type="InterPro" id="IPR004358">
    <property type="entry name" value="Sig_transdc_His_kin-like_C"/>
</dbReference>
<dbReference type="PRINTS" id="PR00344">
    <property type="entry name" value="BCTRLSENSOR"/>
</dbReference>
<comment type="caution">
    <text evidence="8">The sequence shown here is derived from an EMBL/GenBank/DDBJ whole genome shotgun (WGS) entry which is preliminary data.</text>
</comment>
<keyword evidence="6" id="KW-0812">Transmembrane</keyword>
<dbReference type="Proteomes" id="UP000239863">
    <property type="component" value="Unassembled WGS sequence"/>
</dbReference>
<dbReference type="CDD" id="cd00075">
    <property type="entry name" value="HATPase"/>
    <property type="match status" value="1"/>
</dbReference>
<feature type="transmembrane region" description="Helical" evidence="6">
    <location>
        <begin position="57"/>
        <end position="76"/>
    </location>
</feature>
<dbReference type="RefSeq" id="WP_169994049.1">
    <property type="nucleotide sequence ID" value="NZ_PTIS01000008.1"/>
</dbReference>
<evidence type="ECO:0000256" key="3">
    <source>
        <dbReference type="ARBA" id="ARBA00022679"/>
    </source>
</evidence>
<dbReference type="PANTHER" id="PTHR43711">
    <property type="entry name" value="TWO-COMPONENT HISTIDINE KINASE"/>
    <property type="match status" value="1"/>
</dbReference>
<comment type="catalytic activity">
    <reaction evidence="1">
        <text>ATP + protein L-histidine = ADP + protein N-phospho-L-histidine.</text>
        <dbReference type="EC" id="2.7.13.3"/>
    </reaction>
</comment>
<evidence type="ECO:0000256" key="6">
    <source>
        <dbReference type="SAM" id="Phobius"/>
    </source>
</evidence>
<keyword evidence="5" id="KW-0902">Two-component regulatory system</keyword>
<dbReference type="InterPro" id="IPR050736">
    <property type="entry name" value="Sensor_HK_Regulatory"/>
</dbReference>
<dbReference type="SMART" id="SM00387">
    <property type="entry name" value="HATPase_c"/>
    <property type="match status" value="1"/>
</dbReference>
<organism evidence="8 9">
    <name type="scientific">Clostridium algidicarnis DSM 15099</name>
    <dbReference type="NCBI Taxonomy" id="1121295"/>
    <lineage>
        <taxon>Bacteria</taxon>
        <taxon>Bacillati</taxon>
        <taxon>Bacillota</taxon>
        <taxon>Clostridia</taxon>
        <taxon>Eubacteriales</taxon>
        <taxon>Clostridiaceae</taxon>
        <taxon>Clostridium</taxon>
    </lineage>
</organism>
<name>A0A2S6FXK9_9CLOT</name>
<feature type="transmembrane region" description="Helical" evidence="6">
    <location>
        <begin position="12"/>
        <end position="45"/>
    </location>
</feature>
<dbReference type="EC" id="2.7.13.3" evidence="2"/>
<dbReference type="InterPro" id="IPR036890">
    <property type="entry name" value="HATPase_C_sf"/>
</dbReference>
<reference evidence="8 9" key="1">
    <citation type="submission" date="2018-02" db="EMBL/GenBank/DDBJ databases">
        <title>Genomic Encyclopedia of Archaeal and Bacterial Type Strains, Phase II (KMG-II): from individual species to whole genera.</title>
        <authorList>
            <person name="Goeker M."/>
        </authorList>
    </citation>
    <scope>NUCLEOTIDE SEQUENCE [LARGE SCALE GENOMIC DNA]</scope>
    <source>
        <strain evidence="8 9">DSM 15099</strain>
    </source>
</reference>
<evidence type="ECO:0000256" key="1">
    <source>
        <dbReference type="ARBA" id="ARBA00000085"/>
    </source>
</evidence>